<feature type="coiled-coil region" evidence="1">
    <location>
        <begin position="555"/>
        <end position="666"/>
    </location>
</feature>
<dbReference type="GO" id="GO:0031267">
    <property type="term" value="F:small GTPase binding"/>
    <property type="evidence" value="ECO:0007669"/>
    <property type="project" value="TreeGrafter"/>
</dbReference>
<comment type="caution">
    <text evidence="2">The sequence shown here is derived from an EMBL/GenBank/DDBJ whole genome shotgun (WGS) entry which is preliminary data.</text>
</comment>
<dbReference type="GO" id="GO:0005802">
    <property type="term" value="C:trans-Golgi network"/>
    <property type="evidence" value="ECO:0007669"/>
    <property type="project" value="TreeGrafter"/>
</dbReference>
<sequence>MDAEKSDLFCNEDKFKSNDSINQPKNEMTEVCLRESCLLPLDKNVVQEDSPQIQNIYSNEDKVKAECDSILLKKASGQDESNTLVNINSINLNDTLETRVHVNGIPNEKHENHSSLSMNTNLPNENISQELSSNGSLHLNHPHININKTSETDIGTNGIRENMYDNKSEICTNEPLLNANPSHNATVVNELDRMVLTEPENEKMQISLQNNNNDMPEKMDKGLKLQNTLKSTEISIQQGKLDNNSIYRPTLNDDSRLVRISLPTNPMSLMQSNAHFINKSRNFLNFITEKSTNIMEKALLPQHLAMKYNSAYTNTNEKKNMEGPSMKRELSPKHSIPFTEYDIAKNVINPPVSSSYGTTELNKINDHKELPNQTSSILESSSVDLIDSALINTQNNSKLTNLDESVTIEATENLTIAADAEILKDDSAECQDHQKDSGDYVGNYQQTSLLQHPMYLNLLKDNAKLKADNIKLSEKVEALEARNDALEAEKSGELYRIRVGTLEKTIDRLTSELRTALATQEILKREHSAANKEMESMVMKYAVSEEQLIDTQRARDYAERKLKDVIKEQELLQNKLRQIQGERTRICNILDGKCREVAELQKEVEKLTADVNMKEVKLKWAQNKLKTEMELQKDTQQKLDKALSKINEMKEECEQVRKDTEETIKKFQVSEENKAVTLDQQLKEQQARLILERHVIEDKEMLRLQLQKEVEILLQRQQVLIEENNTLSIRIQDHEKQQLEYEDTLKNLKTLVDERQKEIIDLSQKVVQFEALKTQLQETEESLKSTAVELEKLQLANKELESDMHACRQREAAMLDFTLKLTDKNVCLQSEFTALETKTKQLEEEQGPLRDQVNELKHKIKLLEDSVKLEQKRRTEECETLMKQVAEQTQLAQSLAQKLEDSQGENAVLKRKQQTNMKEMTRELQQCRKKLEALESSSPHSSLDVASRTGSNTSLNTGEMLSGALFDNGPNGEQFIHGIECSKVSLIDRIIKLQEDNARKAEKLDFLEEHTQLLVEELQKKKKIIQNYILHEHSGAMGTNERDKNKHIRSRRNAAELAKYGGIMASVYNQKVSDENMTLKLSLEINQKLQAVLEDTLLKNITLKDNIHTLGEEIAKLTMQNQRKQLTS</sequence>
<protein>
    <recommendedName>
        <fullName evidence="4">Coiled-coil domain-containing protein 186</fullName>
    </recommendedName>
</protein>
<accession>A0AAD9RUS3</accession>
<dbReference type="PANTHER" id="PTHR18911:SF5">
    <property type="entry name" value="COILED-COIL DOMAIN-CONTAINING PROTEIN 186"/>
    <property type="match status" value="1"/>
</dbReference>
<dbReference type="AlphaFoldDB" id="A0AAD9RUS3"/>
<dbReference type="GO" id="GO:0099518">
    <property type="term" value="P:vesicle cytoskeletal trafficking"/>
    <property type="evidence" value="ECO:0007669"/>
    <property type="project" value="TreeGrafter"/>
</dbReference>
<dbReference type="PANTHER" id="PTHR18911">
    <property type="entry name" value="CTCL TUMOR ANTIGEN HD-CL-01"/>
    <property type="match status" value="1"/>
</dbReference>
<feature type="coiled-coil region" evidence="1">
    <location>
        <begin position="696"/>
        <end position="937"/>
    </location>
</feature>
<dbReference type="InterPro" id="IPR038830">
    <property type="entry name" value="CCDC186"/>
</dbReference>
<reference evidence="2" key="1">
    <citation type="submission" date="2021-08" db="EMBL/GenBank/DDBJ databases">
        <authorList>
            <person name="Misof B."/>
            <person name="Oliver O."/>
            <person name="Podsiadlowski L."/>
            <person name="Donath A."/>
            <person name="Peters R."/>
            <person name="Mayer C."/>
            <person name="Rust J."/>
            <person name="Gunkel S."/>
            <person name="Lesny P."/>
            <person name="Martin S."/>
            <person name="Oeyen J.P."/>
            <person name="Petersen M."/>
            <person name="Panagiotis P."/>
            <person name="Wilbrandt J."/>
            <person name="Tanja T."/>
        </authorList>
    </citation>
    <scope>NUCLEOTIDE SEQUENCE</scope>
    <source>
        <strain evidence="2">GBR_01_08_01A</strain>
        <tissue evidence="2">Thorax + abdomen</tissue>
    </source>
</reference>
<reference evidence="2" key="2">
    <citation type="journal article" date="2023" name="Commun. Biol.">
        <title>Intrasexual cuticular hydrocarbon dimorphism in a wasp sheds light on hydrocarbon biosynthesis genes in Hymenoptera.</title>
        <authorList>
            <person name="Moris V.C."/>
            <person name="Podsiadlowski L."/>
            <person name="Martin S."/>
            <person name="Oeyen J.P."/>
            <person name="Donath A."/>
            <person name="Petersen M."/>
            <person name="Wilbrandt J."/>
            <person name="Misof B."/>
            <person name="Liedtke D."/>
            <person name="Thamm M."/>
            <person name="Scheiner R."/>
            <person name="Schmitt T."/>
            <person name="Niehuis O."/>
        </authorList>
    </citation>
    <scope>NUCLEOTIDE SEQUENCE</scope>
    <source>
        <strain evidence="2">GBR_01_08_01A</strain>
    </source>
</reference>
<evidence type="ECO:0008006" key="4">
    <source>
        <dbReference type="Google" id="ProtNLM"/>
    </source>
</evidence>
<dbReference type="Proteomes" id="UP001258017">
    <property type="component" value="Unassembled WGS sequence"/>
</dbReference>
<evidence type="ECO:0000313" key="2">
    <source>
        <dbReference type="EMBL" id="KAK2586226.1"/>
    </source>
</evidence>
<name>A0AAD9RUS3_9HYME</name>
<keyword evidence="1" id="KW-0175">Coiled coil</keyword>
<feature type="coiled-coil region" evidence="1">
    <location>
        <begin position="462"/>
        <end position="526"/>
    </location>
</feature>
<evidence type="ECO:0000256" key="1">
    <source>
        <dbReference type="SAM" id="Coils"/>
    </source>
</evidence>
<organism evidence="2 3">
    <name type="scientific">Odynerus spinipes</name>
    <dbReference type="NCBI Taxonomy" id="1348599"/>
    <lineage>
        <taxon>Eukaryota</taxon>
        <taxon>Metazoa</taxon>
        <taxon>Ecdysozoa</taxon>
        <taxon>Arthropoda</taxon>
        <taxon>Hexapoda</taxon>
        <taxon>Insecta</taxon>
        <taxon>Pterygota</taxon>
        <taxon>Neoptera</taxon>
        <taxon>Endopterygota</taxon>
        <taxon>Hymenoptera</taxon>
        <taxon>Apocrita</taxon>
        <taxon>Aculeata</taxon>
        <taxon>Vespoidea</taxon>
        <taxon>Vespidae</taxon>
        <taxon>Eumeninae</taxon>
        <taxon>Odynerus</taxon>
    </lineage>
</organism>
<proteinExistence type="predicted"/>
<gene>
    <name evidence="2" type="ORF">KPH14_001484</name>
</gene>
<evidence type="ECO:0000313" key="3">
    <source>
        <dbReference type="Proteomes" id="UP001258017"/>
    </source>
</evidence>
<dbReference type="EMBL" id="JAIFRP010000014">
    <property type="protein sequence ID" value="KAK2586226.1"/>
    <property type="molecule type" value="Genomic_DNA"/>
</dbReference>
<keyword evidence="3" id="KW-1185">Reference proteome</keyword>